<gene>
    <name evidence="2" type="ORF">S01H1_22920</name>
</gene>
<dbReference type="GO" id="GO:0009052">
    <property type="term" value="P:pentose-phosphate shunt, non-oxidative branch"/>
    <property type="evidence" value="ECO:0007669"/>
    <property type="project" value="TreeGrafter"/>
</dbReference>
<dbReference type="EMBL" id="BARS01013067">
    <property type="protein sequence ID" value="GAF93083.1"/>
    <property type="molecule type" value="Genomic_DNA"/>
</dbReference>
<evidence type="ECO:0008006" key="3">
    <source>
        <dbReference type="Google" id="ProtNLM"/>
    </source>
</evidence>
<dbReference type="PANTHER" id="PTHR30345:SF0">
    <property type="entry name" value="DNA DAMAGE-REPAIR_TOLERATION PROTEIN DRT102"/>
    <property type="match status" value="1"/>
</dbReference>
<dbReference type="AlphaFoldDB" id="X0THS7"/>
<dbReference type="NCBIfam" id="TIGR01120">
    <property type="entry name" value="rpiB"/>
    <property type="match status" value="1"/>
</dbReference>
<dbReference type="SUPFAM" id="SSF89623">
    <property type="entry name" value="Ribose/Galactose isomerase RpiB/AlsB"/>
    <property type="match status" value="1"/>
</dbReference>
<name>X0THS7_9ZZZZ</name>
<dbReference type="PANTHER" id="PTHR30345">
    <property type="entry name" value="RIBOSE-5-PHOSPHATE ISOMERASE B"/>
    <property type="match status" value="1"/>
</dbReference>
<proteinExistence type="predicted"/>
<reference evidence="2" key="1">
    <citation type="journal article" date="2014" name="Front. Microbiol.">
        <title>High frequency of phylogenetically diverse reductive dehalogenase-homologous genes in deep subseafloor sedimentary metagenomes.</title>
        <authorList>
            <person name="Kawai M."/>
            <person name="Futagami T."/>
            <person name="Toyoda A."/>
            <person name="Takaki Y."/>
            <person name="Nishi S."/>
            <person name="Hori S."/>
            <person name="Arai W."/>
            <person name="Tsubouchi T."/>
            <person name="Morono Y."/>
            <person name="Uchiyama I."/>
            <person name="Ito T."/>
            <person name="Fujiyama A."/>
            <person name="Inagaki F."/>
            <person name="Takami H."/>
        </authorList>
    </citation>
    <scope>NUCLEOTIDE SEQUENCE</scope>
    <source>
        <strain evidence="2">Expedition CK06-06</strain>
    </source>
</reference>
<sequence length="153" mass="17024">MRIAIGSDHAGFNLKNKIKDYLKKLGMECKDFGVYSMEPCDDYPYIAAAVGQAVAREGYQRGILICGTGIGMSIVANKIPGVRAALCNELFSAKKSREHNNANVLTIGSRIIGEGLAKEIVSIWLSTEFMKGRHAQRVNKYREIEKKYIHKSK</sequence>
<evidence type="ECO:0000256" key="1">
    <source>
        <dbReference type="ARBA" id="ARBA00023235"/>
    </source>
</evidence>
<dbReference type="GO" id="GO:0019316">
    <property type="term" value="P:D-allose catabolic process"/>
    <property type="evidence" value="ECO:0007669"/>
    <property type="project" value="TreeGrafter"/>
</dbReference>
<evidence type="ECO:0000313" key="2">
    <source>
        <dbReference type="EMBL" id="GAF93083.1"/>
    </source>
</evidence>
<keyword evidence="1" id="KW-0413">Isomerase</keyword>
<dbReference type="InterPro" id="IPR004785">
    <property type="entry name" value="RpiB"/>
</dbReference>
<dbReference type="NCBIfam" id="NF004051">
    <property type="entry name" value="PRK05571.1"/>
    <property type="match status" value="1"/>
</dbReference>
<dbReference type="GO" id="GO:0004751">
    <property type="term" value="F:ribose-5-phosphate isomerase activity"/>
    <property type="evidence" value="ECO:0007669"/>
    <property type="project" value="TreeGrafter"/>
</dbReference>
<protein>
    <recommendedName>
        <fullName evidence="3">Ribose 5-phosphate isomerase B</fullName>
    </recommendedName>
</protein>
<dbReference type="PIRSF" id="PIRSF005384">
    <property type="entry name" value="RpiB_LacA_B"/>
    <property type="match status" value="1"/>
</dbReference>
<dbReference type="Gene3D" id="3.40.1400.10">
    <property type="entry name" value="Sugar-phosphate isomerase, RpiB/LacA/LacB"/>
    <property type="match status" value="1"/>
</dbReference>
<feature type="non-terminal residue" evidence="2">
    <location>
        <position position="153"/>
    </location>
</feature>
<dbReference type="InterPro" id="IPR036569">
    <property type="entry name" value="RpiB_LacA_LacB_sf"/>
</dbReference>
<dbReference type="Pfam" id="PF02502">
    <property type="entry name" value="LacAB_rpiB"/>
    <property type="match status" value="1"/>
</dbReference>
<dbReference type="InterPro" id="IPR003500">
    <property type="entry name" value="RpiB_LacA_LacB"/>
</dbReference>
<comment type="caution">
    <text evidence="2">The sequence shown here is derived from an EMBL/GenBank/DDBJ whole genome shotgun (WGS) entry which is preliminary data.</text>
</comment>
<dbReference type="NCBIfam" id="TIGR00689">
    <property type="entry name" value="rpiB_lacA_lacB"/>
    <property type="match status" value="1"/>
</dbReference>
<accession>X0THS7</accession>
<organism evidence="2">
    <name type="scientific">marine sediment metagenome</name>
    <dbReference type="NCBI Taxonomy" id="412755"/>
    <lineage>
        <taxon>unclassified sequences</taxon>
        <taxon>metagenomes</taxon>
        <taxon>ecological metagenomes</taxon>
    </lineage>
</organism>